<comment type="caution">
    <text evidence="9">The sequence shown here is derived from an EMBL/GenBank/DDBJ whole genome shotgun (WGS) entry which is preliminary data.</text>
</comment>
<evidence type="ECO:0000256" key="4">
    <source>
        <dbReference type="ARBA" id="ARBA00022801"/>
    </source>
</evidence>
<evidence type="ECO:0000256" key="5">
    <source>
        <dbReference type="ARBA" id="ARBA00023251"/>
    </source>
</evidence>
<comment type="catalytic activity">
    <reaction evidence="6">
        <text>a beta-lactam + H2O = a substituted beta-amino acid</text>
        <dbReference type="Rhea" id="RHEA:20401"/>
        <dbReference type="ChEBI" id="CHEBI:15377"/>
        <dbReference type="ChEBI" id="CHEBI:35627"/>
        <dbReference type="ChEBI" id="CHEBI:140347"/>
        <dbReference type="EC" id="3.5.2.6"/>
    </reaction>
</comment>
<evidence type="ECO:0000256" key="6">
    <source>
        <dbReference type="RuleBase" id="RU361140"/>
    </source>
</evidence>
<keyword evidence="4 6" id="KW-0378">Hydrolase</keyword>
<evidence type="ECO:0000256" key="2">
    <source>
        <dbReference type="ARBA" id="ARBA00012865"/>
    </source>
</evidence>
<proteinExistence type="inferred from homology"/>
<dbReference type="InterPro" id="IPR045155">
    <property type="entry name" value="Beta-lactam_cat"/>
</dbReference>
<dbReference type="PROSITE" id="PS00146">
    <property type="entry name" value="BETA_LACTAMASE_A"/>
    <property type="match status" value="1"/>
</dbReference>
<comment type="similarity">
    <text evidence="1 6">Belongs to the class-A beta-lactamase family.</text>
</comment>
<name>A0ABW2JVX0_9ACTN</name>
<reference evidence="10" key="1">
    <citation type="journal article" date="2019" name="Int. J. Syst. Evol. Microbiol.">
        <title>The Global Catalogue of Microorganisms (GCM) 10K type strain sequencing project: providing services to taxonomists for standard genome sequencing and annotation.</title>
        <authorList>
            <consortium name="The Broad Institute Genomics Platform"/>
            <consortium name="The Broad Institute Genome Sequencing Center for Infectious Disease"/>
            <person name="Wu L."/>
            <person name="Ma J."/>
        </authorList>
    </citation>
    <scope>NUCLEOTIDE SEQUENCE [LARGE SCALE GENOMIC DNA]</scope>
    <source>
        <strain evidence="10">SYNS20</strain>
    </source>
</reference>
<dbReference type="EMBL" id="JBHTCF010000021">
    <property type="protein sequence ID" value="MFC7309361.1"/>
    <property type="molecule type" value="Genomic_DNA"/>
</dbReference>
<dbReference type="InterPro" id="IPR012338">
    <property type="entry name" value="Beta-lactam/transpept-like"/>
</dbReference>
<dbReference type="RefSeq" id="WP_381838216.1">
    <property type="nucleotide sequence ID" value="NZ_JBHTCF010000021.1"/>
</dbReference>
<dbReference type="PRINTS" id="PR00118">
    <property type="entry name" value="BLACTAMASEA"/>
</dbReference>
<dbReference type="NCBIfam" id="NF033103">
    <property type="entry name" value="bla_class_A"/>
    <property type="match status" value="1"/>
</dbReference>
<dbReference type="PANTHER" id="PTHR35333:SF3">
    <property type="entry name" value="BETA-LACTAMASE-TYPE TRANSPEPTIDASE FOLD CONTAINING PROTEIN"/>
    <property type="match status" value="1"/>
</dbReference>
<evidence type="ECO:0000313" key="10">
    <source>
        <dbReference type="Proteomes" id="UP001596523"/>
    </source>
</evidence>
<feature type="region of interest" description="Disordered" evidence="7">
    <location>
        <begin position="1"/>
        <end position="30"/>
    </location>
</feature>
<keyword evidence="10" id="KW-1185">Reference proteome</keyword>
<dbReference type="PROSITE" id="PS51318">
    <property type="entry name" value="TAT"/>
    <property type="match status" value="1"/>
</dbReference>
<dbReference type="Pfam" id="PF13354">
    <property type="entry name" value="Beta-lactamase2"/>
    <property type="match status" value="1"/>
</dbReference>
<evidence type="ECO:0000256" key="3">
    <source>
        <dbReference type="ARBA" id="ARBA00018879"/>
    </source>
</evidence>
<dbReference type="SUPFAM" id="SSF56601">
    <property type="entry name" value="beta-lactamase/transpeptidase-like"/>
    <property type="match status" value="1"/>
</dbReference>
<evidence type="ECO:0000259" key="8">
    <source>
        <dbReference type="Pfam" id="PF13354"/>
    </source>
</evidence>
<dbReference type="Gene3D" id="3.40.710.10">
    <property type="entry name" value="DD-peptidase/beta-lactamase superfamily"/>
    <property type="match status" value="1"/>
</dbReference>
<evidence type="ECO:0000256" key="1">
    <source>
        <dbReference type="ARBA" id="ARBA00009009"/>
    </source>
</evidence>
<protein>
    <recommendedName>
        <fullName evidence="3 6">Beta-lactamase</fullName>
        <ecNumber evidence="2 6">3.5.2.6</ecNumber>
    </recommendedName>
</protein>
<keyword evidence="5 6" id="KW-0046">Antibiotic resistance</keyword>
<evidence type="ECO:0000313" key="9">
    <source>
        <dbReference type="EMBL" id="MFC7309361.1"/>
    </source>
</evidence>
<sequence length="343" mass="35469">MQTGTEPTLLRTGPTLSRTGPTSSRSGPALSRRGLLGAAVLAGPLALALPGAQADAADAVNAAGAAGAADGARRRLRRLEADYPGRIGVAVLDTGSGRFLGYRARERFAMCSTFKAPAVAAVLRVARREDPGLLDRLVRYTAADVEQAGGGAVTSKHVETGLTVRELCDAAITYSDNCAANLLMRRIGGPGAVTGFLRTLGDRHSRLDRWEPELNTNLPGDPRDTTTPAAMARSLGLMSLGGALAPPDRAQLNAWLVANTTGDKRIRSVLPGSWRVGDKTGTGERGSMNDIAVAWPPGAAPLVICVYTTRLDAETPGDDRVVAEAADIAVSAVSAVSVGSALV</sequence>
<evidence type="ECO:0000256" key="7">
    <source>
        <dbReference type="SAM" id="MobiDB-lite"/>
    </source>
</evidence>
<organism evidence="9 10">
    <name type="scientific">Streptomyces monticola</name>
    <dbReference type="NCBI Taxonomy" id="2666263"/>
    <lineage>
        <taxon>Bacteria</taxon>
        <taxon>Bacillati</taxon>
        <taxon>Actinomycetota</taxon>
        <taxon>Actinomycetes</taxon>
        <taxon>Kitasatosporales</taxon>
        <taxon>Streptomycetaceae</taxon>
        <taxon>Streptomyces</taxon>
    </lineage>
</organism>
<dbReference type="Proteomes" id="UP001596523">
    <property type="component" value="Unassembled WGS sequence"/>
</dbReference>
<dbReference type="InterPro" id="IPR000871">
    <property type="entry name" value="Beta-lactam_class-A"/>
</dbReference>
<dbReference type="PANTHER" id="PTHR35333">
    <property type="entry name" value="BETA-LACTAMASE"/>
    <property type="match status" value="1"/>
</dbReference>
<dbReference type="InterPro" id="IPR023650">
    <property type="entry name" value="Beta-lactam_class-A_AS"/>
</dbReference>
<dbReference type="GO" id="GO:0008800">
    <property type="term" value="F:beta-lactamase activity"/>
    <property type="evidence" value="ECO:0007669"/>
    <property type="project" value="UniProtKB-EC"/>
</dbReference>
<dbReference type="InterPro" id="IPR006311">
    <property type="entry name" value="TAT_signal"/>
</dbReference>
<gene>
    <name evidence="9" type="primary">bla</name>
    <name evidence="9" type="ORF">ACFQVC_34775</name>
</gene>
<dbReference type="EC" id="3.5.2.6" evidence="2 6"/>
<accession>A0ABW2JVX0</accession>
<feature type="domain" description="Beta-lactamase class A catalytic" evidence="8">
    <location>
        <begin position="88"/>
        <end position="308"/>
    </location>
</feature>
<feature type="compositionally biased region" description="Polar residues" evidence="7">
    <location>
        <begin position="14"/>
        <end position="23"/>
    </location>
</feature>